<organism evidence="2 3">
    <name type="scientific">Rubroshorea leprosula</name>
    <dbReference type="NCBI Taxonomy" id="152421"/>
    <lineage>
        <taxon>Eukaryota</taxon>
        <taxon>Viridiplantae</taxon>
        <taxon>Streptophyta</taxon>
        <taxon>Embryophyta</taxon>
        <taxon>Tracheophyta</taxon>
        <taxon>Spermatophyta</taxon>
        <taxon>Magnoliopsida</taxon>
        <taxon>eudicotyledons</taxon>
        <taxon>Gunneridae</taxon>
        <taxon>Pentapetalae</taxon>
        <taxon>rosids</taxon>
        <taxon>malvids</taxon>
        <taxon>Malvales</taxon>
        <taxon>Dipterocarpaceae</taxon>
        <taxon>Rubroshorea</taxon>
    </lineage>
</organism>
<dbReference type="Proteomes" id="UP001054252">
    <property type="component" value="Unassembled WGS sequence"/>
</dbReference>
<dbReference type="AlphaFoldDB" id="A0AAV5KZD1"/>
<name>A0AAV5KZD1_9ROSI</name>
<dbReference type="EMBL" id="BPVZ01000086">
    <property type="protein sequence ID" value="GKV30373.1"/>
    <property type="molecule type" value="Genomic_DNA"/>
</dbReference>
<reference evidence="2 3" key="1">
    <citation type="journal article" date="2021" name="Commun. Biol.">
        <title>The genome of Shorea leprosula (Dipterocarpaceae) highlights the ecological relevance of drought in aseasonal tropical rainforests.</title>
        <authorList>
            <person name="Ng K.K.S."/>
            <person name="Kobayashi M.J."/>
            <person name="Fawcett J.A."/>
            <person name="Hatakeyama M."/>
            <person name="Paape T."/>
            <person name="Ng C.H."/>
            <person name="Ang C.C."/>
            <person name="Tnah L.H."/>
            <person name="Lee C.T."/>
            <person name="Nishiyama T."/>
            <person name="Sese J."/>
            <person name="O'Brien M.J."/>
            <person name="Copetti D."/>
            <person name="Mohd Noor M.I."/>
            <person name="Ong R.C."/>
            <person name="Putra M."/>
            <person name="Sireger I.Z."/>
            <person name="Indrioko S."/>
            <person name="Kosugi Y."/>
            <person name="Izuno A."/>
            <person name="Isagi Y."/>
            <person name="Lee S.L."/>
            <person name="Shimizu K.K."/>
        </authorList>
    </citation>
    <scope>NUCLEOTIDE SEQUENCE [LARGE SCALE GENOMIC DNA]</scope>
    <source>
        <strain evidence="2">214</strain>
    </source>
</reference>
<comment type="caution">
    <text evidence="2">The sequence shown here is derived from an EMBL/GenBank/DDBJ whole genome shotgun (WGS) entry which is preliminary data.</text>
</comment>
<feature type="chain" id="PRO_5043428148" evidence="1">
    <location>
        <begin position="19"/>
        <end position="79"/>
    </location>
</feature>
<evidence type="ECO:0000313" key="2">
    <source>
        <dbReference type="EMBL" id="GKV30373.1"/>
    </source>
</evidence>
<gene>
    <name evidence="2" type="ORF">SLEP1_g39190</name>
</gene>
<evidence type="ECO:0000256" key="1">
    <source>
        <dbReference type="SAM" id="SignalP"/>
    </source>
</evidence>
<keyword evidence="1" id="KW-0732">Signal</keyword>
<keyword evidence="3" id="KW-1185">Reference proteome</keyword>
<feature type="signal peptide" evidence="1">
    <location>
        <begin position="1"/>
        <end position="18"/>
    </location>
</feature>
<accession>A0AAV5KZD1</accession>
<protein>
    <submittedName>
        <fullName evidence="2">Uncharacterized protein</fullName>
    </submittedName>
</protein>
<evidence type="ECO:0000313" key="3">
    <source>
        <dbReference type="Proteomes" id="UP001054252"/>
    </source>
</evidence>
<proteinExistence type="predicted"/>
<sequence length="79" mass="8703">MLILFLIVLFVQVRFFEARQLASSKGKLNALLPKVLGTPRRVNDRAIAKDGRLITGPHIARALFDRNLQESVPSPGGGH</sequence>